<feature type="chain" id="PRO_5046896409" description="Peptidase M23 domain-containing protein" evidence="1">
    <location>
        <begin position="23"/>
        <end position="299"/>
    </location>
</feature>
<name>A0ABS1HP67_9BACT</name>
<dbReference type="RefSeq" id="WP_200466542.1">
    <property type="nucleotide sequence ID" value="NZ_JAENRR010000062.1"/>
</dbReference>
<organism evidence="2 3">
    <name type="scientific">Carboxylicivirga marina</name>
    <dbReference type="NCBI Taxonomy" id="2800988"/>
    <lineage>
        <taxon>Bacteria</taxon>
        <taxon>Pseudomonadati</taxon>
        <taxon>Bacteroidota</taxon>
        <taxon>Bacteroidia</taxon>
        <taxon>Marinilabiliales</taxon>
        <taxon>Marinilabiliaceae</taxon>
        <taxon>Carboxylicivirga</taxon>
    </lineage>
</organism>
<keyword evidence="3" id="KW-1185">Reference proteome</keyword>
<feature type="signal peptide" evidence="1">
    <location>
        <begin position="1"/>
        <end position="22"/>
    </location>
</feature>
<gene>
    <name evidence="2" type="ORF">JIV24_18390</name>
</gene>
<dbReference type="EMBL" id="JAENRR010000062">
    <property type="protein sequence ID" value="MBK3519322.1"/>
    <property type="molecule type" value="Genomic_DNA"/>
</dbReference>
<dbReference type="Proteomes" id="UP000605676">
    <property type="component" value="Unassembled WGS sequence"/>
</dbReference>
<comment type="caution">
    <text evidence="2">The sequence shown here is derived from an EMBL/GenBank/DDBJ whole genome shotgun (WGS) entry which is preliminary data.</text>
</comment>
<sequence length="299" mass="34344">MKRIYSLAILLCLICISTKLQAQYEKLDEYITFGSRHHNPIKVNGERNGDKITFFAENRSNYPYVVEIEFKILINLTPNIGQHKEVIYPGKHRIVTLSLKDAEGGFDYQYSTRYFLGIENKEADQIFPYLLPVSAGKKIEIYKFSQKTNRYYLNQFKLNKGDTICCMRKGYVVANTRNVNQSDRISNTPSVEVMHADGTVMIYENIDIMKPMVKTGSYIYPGQAIGFVSDALYVKVALCKFMGEGRISTVPFTYLRNDGQVISFDNSFINSEVIHPMDVVTKEMTKREKKKLKQGKLVL</sequence>
<evidence type="ECO:0008006" key="4">
    <source>
        <dbReference type="Google" id="ProtNLM"/>
    </source>
</evidence>
<evidence type="ECO:0000313" key="2">
    <source>
        <dbReference type="EMBL" id="MBK3519322.1"/>
    </source>
</evidence>
<proteinExistence type="predicted"/>
<protein>
    <recommendedName>
        <fullName evidence="4">Peptidase M23 domain-containing protein</fullName>
    </recommendedName>
</protein>
<accession>A0ABS1HP67</accession>
<keyword evidence="1" id="KW-0732">Signal</keyword>
<evidence type="ECO:0000256" key="1">
    <source>
        <dbReference type="SAM" id="SignalP"/>
    </source>
</evidence>
<reference evidence="2 3" key="1">
    <citation type="submission" date="2021-01" db="EMBL/GenBank/DDBJ databases">
        <title>Carboxyliciviraga sp.nov., isolated from coastal sediments.</title>
        <authorList>
            <person name="Lu D."/>
            <person name="Zhang T."/>
        </authorList>
    </citation>
    <scope>NUCLEOTIDE SEQUENCE [LARGE SCALE GENOMIC DNA]</scope>
    <source>
        <strain evidence="2 3">N1Y132</strain>
    </source>
</reference>
<evidence type="ECO:0000313" key="3">
    <source>
        <dbReference type="Proteomes" id="UP000605676"/>
    </source>
</evidence>